<gene>
    <name evidence="2" type="ORF">LARI1_G008935</name>
</gene>
<evidence type="ECO:0000313" key="2">
    <source>
        <dbReference type="EMBL" id="TVY12754.1"/>
    </source>
</evidence>
<feature type="region of interest" description="Disordered" evidence="1">
    <location>
        <begin position="136"/>
        <end position="307"/>
    </location>
</feature>
<evidence type="ECO:0000313" key="3">
    <source>
        <dbReference type="Proteomes" id="UP000469559"/>
    </source>
</evidence>
<dbReference type="Pfam" id="PF10175">
    <property type="entry name" value="MPP6"/>
    <property type="match status" value="1"/>
</dbReference>
<feature type="compositionally biased region" description="Basic and acidic residues" evidence="1">
    <location>
        <begin position="207"/>
        <end position="217"/>
    </location>
</feature>
<feature type="non-terminal residue" evidence="2">
    <location>
        <position position="307"/>
    </location>
</feature>
<accession>A0A8T9AYE6</accession>
<sequence length="307" mass="33585">ISDSKDIIMSATSTPGSAPKSMSSRLLTMKFMQRAAASPPSSEPSTPDEPPSKRRKKGTDSSPSKFNVDALADQRAIQQALADEETKRQAALERQAAEAGDTRWVLSFEDQKQTTASSALALRVVQTGYANLDSIPSLQARSTEEEQEDKPIVVGRRSYGKFNKVLEKQQDPEAEDSSDSDSDEEDNEPSSSGEPDDDDPSKGYYNDSRETEAVERLKKQRKAQKQKEKAALLKQGKDRKKKEVNLNGLTSLSGKAAPQKGPCHQCGGPHLKRECPELSSADGSRFQGKRGFQGGDEGPPRKTMRAR</sequence>
<feature type="compositionally biased region" description="Acidic residues" evidence="1">
    <location>
        <begin position="172"/>
        <end position="199"/>
    </location>
</feature>
<organism evidence="2 3">
    <name type="scientific">Lachnellula arida</name>
    <dbReference type="NCBI Taxonomy" id="1316785"/>
    <lineage>
        <taxon>Eukaryota</taxon>
        <taxon>Fungi</taxon>
        <taxon>Dikarya</taxon>
        <taxon>Ascomycota</taxon>
        <taxon>Pezizomycotina</taxon>
        <taxon>Leotiomycetes</taxon>
        <taxon>Helotiales</taxon>
        <taxon>Lachnaceae</taxon>
        <taxon>Lachnellula</taxon>
    </lineage>
</organism>
<name>A0A8T9AYE6_9HELO</name>
<feature type="compositionally biased region" description="Polar residues" evidence="1">
    <location>
        <begin position="10"/>
        <end position="26"/>
    </location>
</feature>
<dbReference type="AlphaFoldDB" id="A0A8T9AYE6"/>
<reference evidence="2 3" key="1">
    <citation type="submission" date="2018-05" db="EMBL/GenBank/DDBJ databases">
        <title>Whole genome sequencing for identification of molecular markers to develop diagnostic detection tools for the regulated plant pathogen Lachnellula willkommii.</title>
        <authorList>
            <person name="Giroux E."/>
            <person name="Bilodeau G."/>
        </authorList>
    </citation>
    <scope>NUCLEOTIDE SEQUENCE [LARGE SCALE GENOMIC DNA]</scope>
    <source>
        <strain evidence="2 3">CBS 203.66</strain>
    </source>
</reference>
<dbReference type="EMBL" id="QGMF01001331">
    <property type="protein sequence ID" value="TVY12754.1"/>
    <property type="molecule type" value="Genomic_DNA"/>
</dbReference>
<evidence type="ECO:0000256" key="1">
    <source>
        <dbReference type="SAM" id="MobiDB-lite"/>
    </source>
</evidence>
<dbReference type="OrthoDB" id="427960at2759"/>
<protein>
    <submittedName>
        <fullName evidence="2">Uncharacterized protein</fullName>
    </submittedName>
</protein>
<keyword evidence="3" id="KW-1185">Reference proteome</keyword>
<comment type="caution">
    <text evidence="2">The sequence shown here is derived from an EMBL/GenBank/DDBJ whole genome shotgun (WGS) entry which is preliminary data.</text>
</comment>
<proteinExistence type="predicted"/>
<feature type="region of interest" description="Disordered" evidence="1">
    <location>
        <begin position="1"/>
        <end position="104"/>
    </location>
</feature>
<dbReference type="Proteomes" id="UP000469559">
    <property type="component" value="Unassembled WGS sequence"/>
</dbReference>